<dbReference type="PANTHER" id="PTHR35566:SF1">
    <property type="entry name" value="TYPE VI SECRETION SYSTEM BASEPLATE COMPONENT TSSK1"/>
    <property type="match status" value="1"/>
</dbReference>
<dbReference type="RefSeq" id="WP_008044202.1">
    <property type="nucleotide sequence ID" value="NZ_CH724151.1"/>
</dbReference>
<dbReference type="EMBL" id="AAOE01000011">
    <property type="protein sequence ID" value="EAR09298.1"/>
    <property type="molecule type" value="Genomic_DNA"/>
</dbReference>
<proteinExistence type="predicted"/>
<dbReference type="InterPro" id="IPR010263">
    <property type="entry name" value="T6SS_TssK"/>
</dbReference>
<dbReference type="Pfam" id="PF05936">
    <property type="entry name" value="T6SS_VasE"/>
    <property type="match status" value="1"/>
</dbReference>
<evidence type="ECO:0000313" key="2">
    <source>
        <dbReference type="Proteomes" id="UP000005953"/>
    </source>
</evidence>
<dbReference type="NCBIfam" id="TIGR03353">
    <property type="entry name" value="VI_chp_4"/>
    <property type="match status" value="1"/>
</dbReference>
<evidence type="ECO:0000313" key="1">
    <source>
        <dbReference type="EMBL" id="EAR09298.1"/>
    </source>
</evidence>
<keyword evidence="2" id="KW-1185">Reference proteome</keyword>
<protein>
    <recommendedName>
        <fullName evidence="3">Type VI secretion protein, VC_A0114 family</fullName>
    </recommendedName>
</protein>
<dbReference type="HOGENOM" id="CLU_031690_3_1_6"/>
<reference evidence="1 2" key="1">
    <citation type="submission" date="2006-02" db="EMBL/GenBank/DDBJ databases">
        <authorList>
            <person name="Pinhassi J."/>
            <person name="Pedros-Alio C."/>
            <person name="Ferriera S."/>
            <person name="Johnson J."/>
            <person name="Kravitz S."/>
            <person name="Halpern A."/>
            <person name="Remington K."/>
            <person name="Beeson K."/>
            <person name="Tran B."/>
            <person name="Rogers Y.-H."/>
            <person name="Friedman R."/>
            <person name="Venter J.C."/>
        </authorList>
    </citation>
    <scope>NUCLEOTIDE SEQUENCE [LARGE SCALE GENOMIC DNA]</scope>
    <source>
        <strain evidence="1 2">MED297</strain>
    </source>
</reference>
<dbReference type="AlphaFoldDB" id="A4BEW3"/>
<evidence type="ECO:0008006" key="3">
    <source>
        <dbReference type="Google" id="ProtNLM"/>
    </source>
</evidence>
<name>A4BEW3_9GAMM</name>
<organism evidence="1 2">
    <name type="scientific">Reinekea blandensis MED297</name>
    <dbReference type="NCBI Taxonomy" id="314283"/>
    <lineage>
        <taxon>Bacteria</taxon>
        <taxon>Pseudomonadati</taxon>
        <taxon>Pseudomonadota</taxon>
        <taxon>Gammaproteobacteria</taxon>
        <taxon>Oceanospirillales</taxon>
        <taxon>Saccharospirillaceae</taxon>
        <taxon>Reinekea</taxon>
    </lineage>
</organism>
<accession>A4BEW3</accession>
<comment type="caution">
    <text evidence="1">The sequence shown here is derived from an EMBL/GenBank/DDBJ whole genome shotgun (WGS) entry which is preliminary data.</text>
</comment>
<gene>
    <name evidence="1" type="ORF">MED297_18458</name>
</gene>
<dbReference type="PANTHER" id="PTHR35566">
    <property type="entry name" value="BLR3599 PROTEIN"/>
    <property type="match status" value="1"/>
</dbReference>
<dbReference type="STRING" id="314283.MED297_18458"/>
<dbReference type="OrthoDB" id="9775333at2"/>
<dbReference type="Proteomes" id="UP000005953">
    <property type="component" value="Unassembled WGS sequence"/>
</dbReference>
<sequence length="445" mass="50807">MSDLNKVVWAEGVFVGQQHFQAWDRQVRASSFFDKKSYHPFYWGVVSLSWSEVSLRDGRFELQKLQAVFPDGQVIDYQRDQEEPLFLDLNQNGQQEVTVSVALASNHFVEGAAGYTSNGRLSRWMAFYKDLPDECDSARTREVMLAKPNLRLLTDLDAKDQMQVLPLVRFQKQYDGEYRVSTDVFPPCLHINSVPWLYELLQNTTDMLTNFQRDYRKQRQGMTDPSGFSSAELSDLMLHRDIAEVKCVLDQYLSVPQHHPFEFFQKLTGLHQSLALFFNPENLGNAPAYHHGTTENTFQTIVSEIRTMLSLKQERPEAGIGLNQLSAGRFESTKISSQALETMSFFIAVDAHQDGVDWIARFPGLCKVSAPEQLETLIASGLPGVPVQHVQRVPSKVRIRSGYEYFQLNTMSEMWREIVRVGQFSVFCMGDFADVSLELIAVEES</sequence>